<reference evidence="1 2" key="1">
    <citation type="submission" date="2008-05" db="EMBL/GenBank/DDBJ databases">
        <title>Complete sequence of chromosome of Geobacter lovleyi SZ.</title>
        <authorList>
            <consortium name="US DOE Joint Genome Institute"/>
            <person name="Lucas S."/>
            <person name="Copeland A."/>
            <person name="Lapidus A."/>
            <person name="Glavina del Rio T."/>
            <person name="Dalin E."/>
            <person name="Tice H."/>
            <person name="Bruce D."/>
            <person name="Goodwin L."/>
            <person name="Pitluck S."/>
            <person name="Chertkov O."/>
            <person name="Meincke L."/>
            <person name="Brettin T."/>
            <person name="Detter J.C."/>
            <person name="Han C."/>
            <person name="Tapia R."/>
            <person name="Kuske C.R."/>
            <person name="Schmutz J."/>
            <person name="Larimer F."/>
            <person name="Land M."/>
            <person name="Hauser L."/>
            <person name="Kyrpides N."/>
            <person name="Mikhailova N."/>
            <person name="Sung Y."/>
            <person name="Fletcher K.E."/>
            <person name="Ritalahti K.M."/>
            <person name="Loeffler F.E."/>
            <person name="Richardson P."/>
        </authorList>
    </citation>
    <scope>NUCLEOTIDE SEQUENCE [LARGE SCALE GENOMIC DNA]</scope>
    <source>
        <strain evidence="2">ATCC BAA-1151 / DSM 17278 / SZ</strain>
    </source>
</reference>
<dbReference type="EMBL" id="CP001089">
    <property type="protein sequence ID" value="ACD94026.1"/>
    <property type="molecule type" value="Genomic_DNA"/>
</dbReference>
<accession>B3EB42</accession>
<sequence length="77" mass="8497">MKKGDIVKFREEADPGDTKVRMLLLEDPDGGRVLVGDLCIVEDSGVKQAVTATCRYLEDELEVVSKEDIMKIKAASK</sequence>
<organism evidence="1 2">
    <name type="scientific">Trichlorobacter lovleyi (strain ATCC BAA-1151 / DSM 17278 / SZ)</name>
    <name type="common">Geobacter lovleyi</name>
    <dbReference type="NCBI Taxonomy" id="398767"/>
    <lineage>
        <taxon>Bacteria</taxon>
        <taxon>Pseudomonadati</taxon>
        <taxon>Thermodesulfobacteriota</taxon>
        <taxon>Desulfuromonadia</taxon>
        <taxon>Geobacterales</taxon>
        <taxon>Geobacteraceae</taxon>
        <taxon>Trichlorobacter</taxon>
    </lineage>
</organism>
<protein>
    <submittedName>
        <fullName evidence="1">Uncharacterized protein</fullName>
    </submittedName>
</protein>
<evidence type="ECO:0000313" key="2">
    <source>
        <dbReference type="Proteomes" id="UP000002420"/>
    </source>
</evidence>
<gene>
    <name evidence="1" type="ordered locus">Glov_0297</name>
</gene>
<name>B3EB42_TRIL1</name>
<dbReference type="HOGENOM" id="CLU_2633025_0_0_7"/>
<dbReference type="RefSeq" id="WP_012468383.1">
    <property type="nucleotide sequence ID" value="NC_010814.1"/>
</dbReference>
<keyword evidence="2" id="KW-1185">Reference proteome</keyword>
<dbReference type="AlphaFoldDB" id="B3EB42"/>
<dbReference type="Proteomes" id="UP000002420">
    <property type="component" value="Chromosome"/>
</dbReference>
<dbReference type="KEGG" id="glo:Glov_0297"/>
<evidence type="ECO:0000313" key="1">
    <source>
        <dbReference type="EMBL" id="ACD94026.1"/>
    </source>
</evidence>
<dbReference type="STRING" id="398767.Glov_0297"/>
<proteinExistence type="predicted"/>